<dbReference type="Proteomes" id="UP000694843">
    <property type="component" value="Unplaced"/>
</dbReference>
<keyword evidence="1" id="KW-1185">Reference proteome</keyword>
<organism evidence="1 2">
    <name type="scientific">Hyalella azteca</name>
    <name type="common">Amphipod</name>
    <dbReference type="NCBI Taxonomy" id="294128"/>
    <lineage>
        <taxon>Eukaryota</taxon>
        <taxon>Metazoa</taxon>
        <taxon>Ecdysozoa</taxon>
        <taxon>Arthropoda</taxon>
        <taxon>Crustacea</taxon>
        <taxon>Multicrustacea</taxon>
        <taxon>Malacostraca</taxon>
        <taxon>Eumalacostraca</taxon>
        <taxon>Peracarida</taxon>
        <taxon>Amphipoda</taxon>
        <taxon>Senticaudata</taxon>
        <taxon>Talitrida</taxon>
        <taxon>Talitroidea</taxon>
        <taxon>Hyalellidae</taxon>
        <taxon>Hyalella</taxon>
    </lineage>
</organism>
<protein>
    <submittedName>
        <fullName evidence="2">Uncharacterized protein LOC108670760</fullName>
    </submittedName>
</protein>
<dbReference type="OrthoDB" id="6362217at2759"/>
<proteinExistence type="predicted"/>
<accession>A0A8B7NJC1</accession>
<name>A0A8B7NJC1_HYAAZ</name>
<dbReference type="GeneID" id="108670760"/>
<gene>
    <name evidence="2" type="primary">LOC108670760</name>
</gene>
<dbReference type="KEGG" id="hazt:108670760"/>
<reference evidence="2" key="1">
    <citation type="submission" date="2025-08" db="UniProtKB">
        <authorList>
            <consortium name="RefSeq"/>
        </authorList>
    </citation>
    <scope>IDENTIFICATION</scope>
    <source>
        <tissue evidence="2">Whole organism</tissue>
    </source>
</reference>
<evidence type="ECO:0000313" key="2">
    <source>
        <dbReference type="RefSeq" id="XP_018013742.2"/>
    </source>
</evidence>
<dbReference type="AlphaFoldDB" id="A0A8B7NJC1"/>
<evidence type="ECO:0000313" key="1">
    <source>
        <dbReference type="Proteomes" id="UP000694843"/>
    </source>
</evidence>
<dbReference type="RefSeq" id="XP_018013742.2">
    <property type="nucleotide sequence ID" value="XM_018158253.2"/>
</dbReference>
<sequence length="515" mass="56449">MSYRTDGAGEITVNQTRPYSPVSDIDELYALLPSPEDRDVVPDLALVLGEVLRTADDFFPGTLLLLPVNQELIDASKLDRTIAESLHTRRMKPLMLFPENAPKLLPCATFLQYSGGRFVTNNVTNGVNVMTPVIAVAEVENFINKGYINDHPVGRENSEIVLAGSSVQDTVYYQTDVAKTLMAVVTSSAGVSDLTVQYKKYGTYRDCETCEKNENFILYKITAVSQGAFPGEEWSLKILNKGSSDIAVQVTWSELYFVGKTEELDVEVWTSEGRGPAARILKNQELVLYASVRNYGRQVLGSRVTVTADLLLTPPGGGDHRTLSGVKLLDDGQGVDLRRDDSIFSYAITGDDADAVVEEGSLVSVSTLYVTSAKPAGEVRKLSPKSVASISSHKKASQSSGLYPRDPSQVECCGSFVASPDTELQMDVKGFYVIARDVVPLGATGFGSVAGMSVVLERTINKTMVDAVITTTPATTIKKLYHYYDHHDDHYHNYPCHYSPYNHDRWCNIGHGTQQ</sequence>